<organism evidence="1 2">
    <name type="scientific">Catenuloplanes nepalensis</name>
    <dbReference type="NCBI Taxonomy" id="587533"/>
    <lineage>
        <taxon>Bacteria</taxon>
        <taxon>Bacillati</taxon>
        <taxon>Actinomycetota</taxon>
        <taxon>Actinomycetes</taxon>
        <taxon>Micromonosporales</taxon>
        <taxon>Micromonosporaceae</taxon>
        <taxon>Catenuloplanes</taxon>
    </lineage>
</organism>
<accession>A0ABT9MNF1</accession>
<sequence length="162" mass="17416">MTGYDWSRFPVVVDAGAEEVPEMVRRALGVLEDLLLATNHGCTFTLADGPLVDGDVATSVTALLPAGCRVDVLSLAEAWTPLVRSALPARFIPSELASHDVPMGVVRALADWTEALLGLIWPESAPSWTVEVECPGWYEGSYLDVAVLAGDRMWLLHLGVSD</sequence>
<proteinExistence type="predicted"/>
<name>A0ABT9MNF1_9ACTN</name>
<gene>
    <name evidence="1" type="ORF">J2S43_001444</name>
</gene>
<dbReference type="RefSeq" id="WP_306827818.1">
    <property type="nucleotide sequence ID" value="NZ_JAUSRA010000001.1"/>
</dbReference>
<protein>
    <submittedName>
        <fullName evidence="1">Uncharacterized protein</fullName>
    </submittedName>
</protein>
<dbReference type="EMBL" id="JAUSRA010000001">
    <property type="protein sequence ID" value="MDP9792932.1"/>
    <property type="molecule type" value="Genomic_DNA"/>
</dbReference>
<evidence type="ECO:0000313" key="1">
    <source>
        <dbReference type="EMBL" id="MDP9792932.1"/>
    </source>
</evidence>
<evidence type="ECO:0000313" key="2">
    <source>
        <dbReference type="Proteomes" id="UP001240984"/>
    </source>
</evidence>
<keyword evidence="2" id="KW-1185">Reference proteome</keyword>
<comment type="caution">
    <text evidence="1">The sequence shown here is derived from an EMBL/GenBank/DDBJ whole genome shotgun (WGS) entry which is preliminary data.</text>
</comment>
<dbReference type="Proteomes" id="UP001240984">
    <property type="component" value="Unassembled WGS sequence"/>
</dbReference>
<reference evidence="1 2" key="1">
    <citation type="submission" date="2023-07" db="EMBL/GenBank/DDBJ databases">
        <title>Sequencing the genomes of 1000 actinobacteria strains.</title>
        <authorList>
            <person name="Klenk H.-P."/>
        </authorList>
    </citation>
    <scope>NUCLEOTIDE SEQUENCE [LARGE SCALE GENOMIC DNA]</scope>
    <source>
        <strain evidence="1 2">DSM 44710</strain>
    </source>
</reference>